<evidence type="ECO:0000256" key="1">
    <source>
        <dbReference type="ARBA" id="ARBA00022658"/>
    </source>
</evidence>
<dbReference type="PANTHER" id="PTHR45982">
    <property type="entry name" value="REGULATOR OF CHROMOSOME CONDENSATION"/>
    <property type="match status" value="1"/>
</dbReference>
<evidence type="ECO:0000256" key="2">
    <source>
        <dbReference type="ARBA" id="ARBA00022737"/>
    </source>
</evidence>
<evidence type="ECO:0000313" key="5">
    <source>
        <dbReference type="Proteomes" id="UP000282930"/>
    </source>
</evidence>
<dbReference type="Pfam" id="PF00415">
    <property type="entry name" value="RCC1"/>
    <property type="match status" value="1"/>
</dbReference>
<accession>A0A3T0D2F8</accession>
<keyword evidence="1" id="KW-0344">Guanine-nucleotide releasing factor</keyword>
<dbReference type="InterPro" id="IPR009091">
    <property type="entry name" value="RCC1/BLIP-II"/>
</dbReference>
<proteinExistence type="predicted"/>
<sequence>MRKAVQVSCGDNYTLAVLSDGSVWAWGSNWNGELGIGEKGGIFATPVRVKGLEDIVMVSAGKDHNLALRRDGTVWAWGRNEGGQLGDGTRESKLVPVQVKGLKDVVMVAAAEGHSLALKRDGTIWVWGFNSDGVLGLNEIVTHCEVPLKVEGLGEIVSIATNRYLVFALRKDGRIVAWGKRWHKHLCGDIDLWDKRKFIIIDKLEDIVAIALGENHAVALRQDGRVLTWGVFEYDLWRENERIFPVLIERELLEDVRMIAAGYKHALVVKGDGSVWAWGMNRRGQLGDGTVVSKVFPVRVGGIEGVVSISGGGWHTVAVKEDGSIWGWGFNYFGQVGSRDGVVREENYVITTPIEVFDKSFFG</sequence>
<dbReference type="InterPro" id="IPR051553">
    <property type="entry name" value="Ran_GTPase-activating"/>
</dbReference>
<dbReference type="Pfam" id="PF25390">
    <property type="entry name" value="WD40_RLD"/>
    <property type="match status" value="1"/>
</dbReference>
<dbReference type="PROSITE" id="PS00626">
    <property type="entry name" value="RCC1_2"/>
    <property type="match status" value="2"/>
</dbReference>
<dbReference type="Proteomes" id="UP000282930">
    <property type="component" value="Chromosome"/>
</dbReference>
<dbReference type="RefSeq" id="WP_127351078.1">
    <property type="nucleotide sequence ID" value="NZ_CP034791.1"/>
</dbReference>
<dbReference type="PRINTS" id="PR00633">
    <property type="entry name" value="RCCNDNSATION"/>
</dbReference>
<name>A0A3T0D2F8_9FIRM</name>
<feature type="domain" description="RCC1-like" evidence="3">
    <location>
        <begin position="107"/>
        <end position="346"/>
    </location>
</feature>
<dbReference type="PANTHER" id="PTHR45982:SF1">
    <property type="entry name" value="REGULATOR OF CHROMOSOME CONDENSATION"/>
    <property type="match status" value="1"/>
</dbReference>
<dbReference type="SUPFAM" id="SSF50985">
    <property type="entry name" value="RCC1/BLIP-II"/>
    <property type="match status" value="2"/>
</dbReference>
<dbReference type="InterPro" id="IPR058923">
    <property type="entry name" value="RCC1-like_dom"/>
</dbReference>
<evidence type="ECO:0000259" key="3">
    <source>
        <dbReference type="Pfam" id="PF25390"/>
    </source>
</evidence>
<dbReference type="PROSITE" id="PS50012">
    <property type="entry name" value="RCC1_3"/>
    <property type="match status" value="5"/>
</dbReference>
<dbReference type="KEGG" id="ccha:ELD05_01465"/>
<gene>
    <name evidence="4" type="ORF">ELD05_01465</name>
</gene>
<reference evidence="4 5" key="1">
    <citation type="submission" date="2018-12" db="EMBL/GenBank/DDBJ databases">
        <title>Genome sequence from the cellulolytic species, Caldicellulosiruptor changbaiensis.</title>
        <authorList>
            <person name="Blumer-Schuette S.E."/>
            <person name="Mendoza C."/>
        </authorList>
    </citation>
    <scope>NUCLEOTIDE SEQUENCE [LARGE SCALE GENOMIC DNA]</scope>
    <source>
        <strain evidence="4 5">CBS-Z</strain>
    </source>
</reference>
<dbReference type="EMBL" id="CP034791">
    <property type="protein sequence ID" value="AZT89451.1"/>
    <property type="molecule type" value="Genomic_DNA"/>
</dbReference>
<keyword evidence="2" id="KW-0677">Repeat</keyword>
<organism evidence="4 5">
    <name type="scientific">Caldicellulosiruptor changbaiensis</name>
    <dbReference type="NCBI Taxonomy" id="1222016"/>
    <lineage>
        <taxon>Bacteria</taxon>
        <taxon>Bacillati</taxon>
        <taxon>Bacillota</taxon>
        <taxon>Bacillota incertae sedis</taxon>
        <taxon>Caldicellulosiruptorales</taxon>
        <taxon>Caldicellulosiruptoraceae</taxon>
        <taxon>Caldicellulosiruptor</taxon>
    </lineage>
</organism>
<keyword evidence="5" id="KW-1185">Reference proteome</keyword>
<dbReference type="Gene3D" id="2.130.10.30">
    <property type="entry name" value="Regulator of chromosome condensation 1/beta-lactamase-inhibitor protein II"/>
    <property type="match status" value="2"/>
</dbReference>
<dbReference type="AlphaFoldDB" id="A0A3T0D2F8"/>
<protein>
    <submittedName>
        <fullName evidence="4">Chromosome condensation regulator RCC1</fullName>
    </submittedName>
</protein>
<evidence type="ECO:0000313" key="4">
    <source>
        <dbReference type="EMBL" id="AZT89451.1"/>
    </source>
</evidence>
<dbReference type="InterPro" id="IPR000408">
    <property type="entry name" value="Reg_chr_condens"/>
</dbReference>